<evidence type="ECO:0000256" key="1">
    <source>
        <dbReference type="ARBA" id="ARBA00012928"/>
    </source>
</evidence>
<dbReference type="SUPFAM" id="SSF52467">
    <property type="entry name" value="DHS-like NAD/FAD-binding domain"/>
    <property type="match status" value="1"/>
</dbReference>
<dbReference type="EC" id="2.3.1.286" evidence="1"/>
<feature type="binding site" evidence="4">
    <location>
        <position position="130"/>
    </location>
    <ligand>
        <name>Zn(2+)</name>
        <dbReference type="ChEBI" id="CHEBI:29105"/>
    </ligand>
</feature>
<evidence type="ECO:0000259" key="5">
    <source>
        <dbReference type="PROSITE" id="PS50305"/>
    </source>
</evidence>
<protein>
    <recommendedName>
        <fullName evidence="1">protein acetyllysine N-acetyltransferase</fullName>
        <ecNumber evidence="1">2.3.1.286</ecNumber>
    </recommendedName>
</protein>
<keyword evidence="4" id="KW-0862">Zinc</keyword>
<sequence>MDQEVLGEIAAAWRSADNIVVFTGAGMSTESGLPDFRSKQGLWEDRPETLATLAALKAKPDEFYFFYQWRIARLWEVRPNPGHLALAELEQAGFVTRLVTQNVDGLHQRAGSQGVAELHGTLRTVSCTECGSQYDSRQMLPHNNTWEEDYKAGRYRHGSECYCPRCQGQLRPDVVLFGEPLPDNAWNEAVRWSRKADFFVVIGSSLVVSPANYLPQLAVEQGAKLLIINSDSTLLDDAAAWLIREKAGEVLVRLKELILRP</sequence>
<dbReference type="CDD" id="cd01407">
    <property type="entry name" value="SIR2-fam"/>
    <property type="match status" value="1"/>
</dbReference>
<dbReference type="InterPro" id="IPR026591">
    <property type="entry name" value="Sirtuin_cat_small_dom_sf"/>
</dbReference>
<dbReference type="Gene3D" id="3.40.50.1220">
    <property type="entry name" value="TPP-binding domain"/>
    <property type="match status" value="1"/>
</dbReference>
<keyword evidence="4" id="KW-0479">Metal-binding</keyword>
<feature type="binding site" evidence="4">
    <location>
        <position position="127"/>
    </location>
    <ligand>
        <name>Zn(2+)</name>
        <dbReference type="ChEBI" id="CHEBI:29105"/>
    </ligand>
</feature>
<evidence type="ECO:0000313" key="7">
    <source>
        <dbReference type="Proteomes" id="UP000243333"/>
    </source>
</evidence>
<dbReference type="PANTHER" id="PTHR11085">
    <property type="entry name" value="NAD-DEPENDENT PROTEIN DEACYLASE SIRTUIN-5, MITOCHONDRIAL-RELATED"/>
    <property type="match status" value="1"/>
</dbReference>
<dbReference type="NCBIfam" id="NF001753">
    <property type="entry name" value="PRK00481.1-3"/>
    <property type="match status" value="1"/>
</dbReference>
<keyword evidence="7" id="KW-1185">Reference proteome</keyword>
<dbReference type="InterPro" id="IPR026590">
    <property type="entry name" value="Ssirtuin_cat_dom"/>
</dbReference>
<feature type="binding site" evidence="4">
    <location>
        <position position="166"/>
    </location>
    <ligand>
        <name>Zn(2+)</name>
        <dbReference type="ChEBI" id="CHEBI:29105"/>
    </ligand>
</feature>
<keyword evidence="3" id="KW-0520">NAD</keyword>
<feature type="binding site" evidence="4">
    <location>
        <position position="163"/>
    </location>
    <ligand>
        <name>Zn(2+)</name>
        <dbReference type="ChEBI" id="CHEBI:29105"/>
    </ligand>
</feature>
<dbReference type="STRING" id="1123285.SAMN05660235_02884"/>
<dbReference type="PROSITE" id="PS50305">
    <property type="entry name" value="SIRTUIN"/>
    <property type="match status" value="1"/>
</dbReference>
<dbReference type="Proteomes" id="UP000243333">
    <property type="component" value="Unassembled WGS sequence"/>
</dbReference>
<dbReference type="GO" id="GO:0017136">
    <property type="term" value="F:histone deacetylase activity, NAD-dependent"/>
    <property type="evidence" value="ECO:0007669"/>
    <property type="project" value="TreeGrafter"/>
</dbReference>
<dbReference type="GO" id="GO:0046872">
    <property type="term" value="F:metal ion binding"/>
    <property type="evidence" value="ECO:0007669"/>
    <property type="project" value="UniProtKB-KW"/>
</dbReference>
<dbReference type="Pfam" id="PF02146">
    <property type="entry name" value="SIR2"/>
    <property type="match status" value="1"/>
</dbReference>
<dbReference type="RefSeq" id="WP_216093676.1">
    <property type="nucleotide sequence ID" value="NZ_FNBU01000034.1"/>
</dbReference>
<dbReference type="AlphaFoldDB" id="A0A1G7P9Y0"/>
<feature type="domain" description="Deacetylase sirtuin-type" evidence="5">
    <location>
        <begin position="1"/>
        <end position="261"/>
    </location>
</feature>
<evidence type="ECO:0000256" key="2">
    <source>
        <dbReference type="ARBA" id="ARBA00022679"/>
    </source>
</evidence>
<reference evidence="7" key="1">
    <citation type="submission" date="2016-10" db="EMBL/GenBank/DDBJ databases">
        <authorList>
            <person name="Varghese N."/>
            <person name="Submissions S."/>
        </authorList>
    </citation>
    <scope>NUCLEOTIDE SEQUENCE [LARGE SCALE GENOMIC DNA]</scope>
    <source>
        <strain evidence="7">DSM 23256</strain>
    </source>
</reference>
<evidence type="ECO:0000313" key="6">
    <source>
        <dbReference type="EMBL" id="SDF83125.1"/>
    </source>
</evidence>
<evidence type="ECO:0000256" key="4">
    <source>
        <dbReference type="PROSITE-ProRule" id="PRU00236"/>
    </source>
</evidence>
<dbReference type="InterPro" id="IPR050134">
    <property type="entry name" value="NAD-dep_sirtuin_deacylases"/>
</dbReference>
<evidence type="ECO:0000256" key="3">
    <source>
        <dbReference type="ARBA" id="ARBA00023027"/>
    </source>
</evidence>
<dbReference type="EMBL" id="FNBU01000034">
    <property type="protein sequence ID" value="SDF83125.1"/>
    <property type="molecule type" value="Genomic_DNA"/>
</dbReference>
<proteinExistence type="predicted"/>
<accession>A0A1G7P9Y0</accession>
<name>A0A1G7P9Y0_9FIRM</name>
<dbReference type="InterPro" id="IPR003000">
    <property type="entry name" value="Sirtuin"/>
</dbReference>
<dbReference type="Gene3D" id="3.30.1600.10">
    <property type="entry name" value="SIR2/SIRT2 'Small Domain"/>
    <property type="match status" value="1"/>
</dbReference>
<gene>
    <name evidence="6" type="ORF">SAMN05660235_02884</name>
</gene>
<feature type="active site" description="Proton acceptor" evidence="4">
    <location>
        <position position="119"/>
    </location>
</feature>
<dbReference type="GO" id="GO:0070403">
    <property type="term" value="F:NAD+ binding"/>
    <property type="evidence" value="ECO:0007669"/>
    <property type="project" value="InterPro"/>
</dbReference>
<dbReference type="InterPro" id="IPR029035">
    <property type="entry name" value="DHS-like_NAD/FAD-binding_dom"/>
</dbReference>
<organism evidence="6 7">
    <name type="scientific">Sporolituus thermophilus DSM 23256</name>
    <dbReference type="NCBI Taxonomy" id="1123285"/>
    <lineage>
        <taxon>Bacteria</taxon>
        <taxon>Bacillati</taxon>
        <taxon>Bacillota</taxon>
        <taxon>Negativicutes</taxon>
        <taxon>Selenomonadales</taxon>
        <taxon>Sporomusaceae</taxon>
        <taxon>Sporolituus</taxon>
    </lineage>
</organism>
<keyword evidence="2" id="KW-0808">Transferase</keyword>
<dbReference type="PANTHER" id="PTHR11085:SF10">
    <property type="entry name" value="NAD-DEPENDENT PROTEIN DEACYLASE SIRTUIN-5, MITOCHONDRIAL-RELATED"/>
    <property type="match status" value="1"/>
</dbReference>